<evidence type="ECO:0000313" key="3">
    <source>
        <dbReference type="Proteomes" id="UP000029391"/>
    </source>
</evidence>
<dbReference type="RefSeq" id="WP_026815758.1">
    <property type="nucleotide sequence ID" value="NZ_AUFF01000001.1"/>
</dbReference>
<protein>
    <submittedName>
        <fullName evidence="2">Uncharacterized protein</fullName>
    </submittedName>
</protein>
<sequence length="149" mass="15915">MKKLALAALLALPVLAPAPAVANADIEATQACFADNTSGRDRKALARWVFLAMAAHPEIQALANAGSAENEAADREMAALFMRLVAEDCNAQMKRMLASQGPESFKTAFEYLGQLAMAELMANPSVGARFSGFEKFVDTDRLQGALQLP</sequence>
<feature type="chain" id="PRO_5001870287" evidence="1">
    <location>
        <begin position="23"/>
        <end position="149"/>
    </location>
</feature>
<evidence type="ECO:0000256" key="1">
    <source>
        <dbReference type="SAM" id="SignalP"/>
    </source>
</evidence>
<reference evidence="2 3" key="1">
    <citation type="submission" date="2013-09" db="EMBL/GenBank/DDBJ databases">
        <title>Genome sequencing of Arenimonas composti.</title>
        <authorList>
            <person name="Chen F."/>
            <person name="Wang G."/>
        </authorList>
    </citation>
    <scope>NUCLEOTIDE SEQUENCE [LARGE SCALE GENOMIC DNA]</scope>
    <source>
        <strain evidence="2 3">TR7-09</strain>
    </source>
</reference>
<proteinExistence type="predicted"/>
<organism evidence="2 3">
    <name type="scientific">Arenimonas composti TR7-09 = DSM 18010</name>
    <dbReference type="NCBI Taxonomy" id="1121013"/>
    <lineage>
        <taxon>Bacteria</taxon>
        <taxon>Pseudomonadati</taxon>
        <taxon>Pseudomonadota</taxon>
        <taxon>Gammaproteobacteria</taxon>
        <taxon>Lysobacterales</taxon>
        <taxon>Lysobacteraceae</taxon>
        <taxon>Arenimonas</taxon>
    </lineage>
</organism>
<gene>
    <name evidence="2" type="ORF">P873_09525</name>
</gene>
<keyword evidence="3" id="KW-1185">Reference proteome</keyword>
<accession>A0A091BZJ5</accession>
<dbReference type="STRING" id="1121013.GCA_000426365_00191"/>
<evidence type="ECO:0000313" key="2">
    <source>
        <dbReference type="EMBL" id="KFN49785.1"/>
    </source>
</evidence>
<comment type="caution">
    <text evidence="2">The sequence shown here is derived from an EMBL/GenBank/DDBJ whole genome shotgun (WGS) entry which is preliminary data.</text>
</comment>
<dbReference type="AlphaFoldDB" id="A0A091BZJ5"/>
<name>A0A091BZJ5_9GAMM</name>
<dbReference type="eggNOG" id="ENOG50333BE">
    <property type="taxonomic scope" value="Bacteria"/>
</dbReference>
<dbReference type="OrthoDB" id="5508986at2"/>
<dbReference type="EMBL" id="AWXU01000030">
    <property type="protein sequence ID" value="KFN49785.1"/>
    <property type="molecule type" value="Genomic_DNA"/>
</dbReference>
<keyword evidence="1" id="KW-0732">Signal</keyword>
<feature type="signal peptide" evidence="1">
    <location>
        <begin position="1"/>
        <end position="22"/>
    </location>
</feature>
<dbReference type="Proteomes" id="UP000029391">
    <property type="component" value="Unassembled WGS sequence"/>
</dbReference>